<gene>
    <name evidence="3" type="ORF">Q0590_30745</name>
</gene>
<keyword evidence="4" id="KW-1185">Reference proteome</keyword>
<evidence type="ECO:0000313" key="3">
    <source>
        <dbReference type="EMBL" id="MDO1450692.1"/>
    </source>
</evidence>
<protein>
    <recommendedName>
        <fullName evidence="5">DUF748 domain-containing protein</fullName>
    </recommendedName>
</protein>
<dbReference type="InterPro" id="IPR052894">
    <property type="entry name" value="AsmA-related"/>
</dbReference>
<dbReference type="EMBL" id="JAUKPO010000034">
    <property type="protein sequence ID" value="MDO1450692.1"/>
    <property type="molecule type" value="Genomic_DNA"/>
</dbReference>
<dbReference type="PANTHER" id="PTHR30441:SF4">
    <property type="entry name" value="PROTEIN ASMA"/>
    <property type="match status" value="1"/>
</dbReference>
<sequence length="1277" mass="143193">MGEKSQHSVIGQFTGKFFKGLAIIAGVLAAIILVAYFILHLYLDSYLKSRLEKEVQQASNGLYQLDIGSLHISLIDFSVVSKNITLTTDSAKYLSIQKESGKTPAYYQLSARRFYISDLDIWPLLWGEEVHIPKVILSGPDIYAVTHPDSSQQKQKKPFLLNIHQKLEKYVSWLSIDTVRVEQGSLRYIVQSDAGESSLEVPDFLLSLRKVLVNEEASKDTSRVLYTKDIELKATEGIQIKTGTFTLKSPSVVVSTAQGTYIQNLHFTTNSSVSNQANIQMPVVRIGYVDWRRLLHNKGLYIPAIHIEQPVAAMALGNSTSQDAKQSAMALHEQISQFVPAVKIDSISLNKGNLQLSLTKPSADKEVRVQNFDLVLKDVLIDSAAAQNPKRVFYSGDVILVVHDFIQGGNELYTVKLNYLRASTLQGIYAENLTVQTNREAKINNPKASIYELSVPVVSADFTDWGALTEDKGVYIPSVDIIRPKATIIVMSQSQVKPLHQLISPYVPWLQIGRIEVEKGDIRYVQATKKGNPTFALSNFYLIAKEIKIDSAAAKAKNRFLYTKKITLKINDYALVTKAQQKLNIGYLYASTRTGVSLQKITLRKQATSSASSPDMFYQVSIPSMQINFTQWQALTESKGIRIPMVDIANPQVFIYTTSQPDSTQKQQLYPQKDLLTLHEQITPFIPWMAIDSVRLWKGQIKYVQDKDSTSQQTYQAKDLNLTLADVQIDSAAAQNPDRVFYTQHVQLTIQDSLSFANSTYGMSADSLYASTEEGIASANLLLSPRPHQVSDNRDGQLYEVSIPHFFAAFTDWGNFMQARKIHVPSIKIEKPSVRLIGSSNSGSNADANTADENNEPRPATSGLTSLQNAVTRFVPALTIDSISLDKGSFQYVQQFTQQDSIPDMVNDIFLTFIKVRIDSLADTSNKVLYSEDVQFRVSDYKRVMKDSLYTLAVKKFSGSTAAQTLQLDSLVFTPRYAVKEFFCKAGGQQDILRLEVRRLNAGEINFDQLIHQQDIIAGAVVSDSIVFKIFRDRRVPPKTSPNTLLLDAFRQMDTYVRLDSISLNNSYVAYTEIPSRGDKPGSMFFENITASIRNLTNDSTLLTLENPVFIKAQAQLMGEGKTNITLRVPLFHDTRTFQYTASIGQMDLKALNPVLENIAFIRIRSGKLDELTASVEANHDVAKGIMCAFYKNFEVELLSPEQSEVDDTWKDVATFMANKFVLGNANRRKAYTFNPGIINMDRPQKKSTINYFWSTFRSGIYGSIGYKKAKKWLPFL</sequence>
<organism evidence="3 4">
    <name type="scientific">Rhodocytophaga aerolata</name>
    <dbReference type="NCBI Taxonomy" id="455078"/>
    <lineage>
        <taxon>Bacteria</taxon>
        <taxon>Pseudomonadati</taxon>
        <taxon>Bacteroidota</taxon>
        <taxon>Cytophagia</taxon>
        <taxon>Cytophagales</taxon>
        <taxon>Rhodocytophagaceae</taxon>
        <taxon>Rhodocytophaga</taxon>
    </lineage>
</organism>
<feature type="region of interest" description="Disordered" evidence="1">
    <location>
        <begin position="838"/>
        <end position="863"/>
    </location>
</feature>
<dbReference type="PANTHER" id="PTHR30441">
    <property type="entry name" value="DUF748 DOMAIN-CONTAINING PROTEIN"/>
    <property type="match status" value="1"/>
</dbReference>
<feature type="compositionally biased region" description="Low complexity" evidence="1">
    <location>
        <begin position="838"/>
        <end position="852"/>
    </location>
</feature>
<comment type="caution">
    <text evidence="3">The sequence shown here is derived from an EMBL/GenBank/DDBJ whole genome shotgun (WGS) entry which is preliminary data.</text>
</comment>
<dbReference type="Proteomes" id="UP001168528">
    <property type="component" value="Unassembled WGS sequence"/>
</dbReference>
<evidence type="ECO:0000256" key="1">
    <source>
        <dbReference type="SAM" id="MobiDB-lite"/>
    </source>
</evidence>
<accession>A0ABT8RF06</accession>
<name>A0ABT8RF06_9BACT</name>
<reference evidence="3" key="1">
    <citation type="submission" date="2023-07" db="EMBL/GenBank/DDBJ databases">
        <title>The genome sequence of Rhodocytophaga aerolata KACC 12507.</title>
        <authorList>
            <person name="Zhang X."/>
        </authorList>
    </citation>
    <scope>NUCLEOTIDE SEQUENCE</scope>
    <source>
        <strain evidence="3">KACC 12507</strain>
    </source>
</reference>
<keyword evidence="2" id="KW-1133">Transmembrane helix</keyword>
<dbReference type="RefSeq" id="WP_302041493.1">
    <property type="nucleotide sequence ID" value="NZ_JAUKPO010000034.1"/>
</dbReference>
<evidence type="ECO:0000313" key="4">
    <source>
        <dbReference type="Proteomes" id="UP001168528"/>
    </source>
</evidence>
<keyword evidence="2" id="KW-0472">Membrane</keyword>
<evidence type="ECO:0008006" key="5">
    <source>
        <dbReference type="Google" id="ProtNLM"/>
    </source>
</evidence>
<feature type="transmembrane region" description="Helical" evidence="2">
    <location>
        <begin position="21"/>
        <end position="43"/>
    </location>
</feature>
<keyword evidence="2" id="KW-0812">Transmembrane</keyword>
<proteinExistence type="predicted"/>
<evidence type="ECO:0000256" key="2">
    <source>
        <dbReference type="SAM" id="Phobius"/>
    </source>
</evidence>